<keyword evidence="1" id="KW-0175">Coiled coil</keyword>
<comment type="caution">
    <text evidence="3">The sequence shown here is derived from an EMBL/GenBank/DDBJ whole genome shotgun (WGS) entry which is preliminary data.</text>
</comment>
<evidence type="ECO:0000313" key="4">
    <source>
        <dbReference type="Proteomes" id="UP000635828"/>
    </source>
</evidence>
<dbReference type="RefSeq" id="WP_024728806.1">
    <property type="nucleotide sequence ID" value="NZ_JACOOS010000017.1"/>
</dbReference>
<feature type="compositionally biased region" description="Basic residues" evidence="2">
    <location>
        <begin position="57"/>
        <end position="66"/>
    </location>
</feature>
<evidence type="ECO:0000256" key="1">
    <source>
        <dbReference type="SAM" id="Coils"/>
    </source>
</evidence>
<organism evidence="3 4">
    <name type="scientific">Anaerostipes hominis</name>
    <name type="common">ex Liu et al. 2021</name>
    <dbReference type="NCBI Taxonomy" id="2763018"/>
    <lineage>
        <taxon>Bacteria</taxon>
        <taxon>Bacillati</taxon>
        <taxon>Bacillota</taxon>
        <taxon>Clostridia</taxon>
        <taxon>Lachnospirales</taxon>
        <taxon>Lachnospiraceae</taxon>
        <taxon>Anaerostipes</taxon>
    </lineage>
</organism>
<feature type="region of interest" description="Disordered" evidence="2">
    <location>
        <begin position="43"/>
        <end position="89"/>
    </location>
</feature>
<keyword evidence="4" id="KW-1185">Reference proteome</keyword>
<name>A0ABR7FTE6_9FIRM</name>
<protein>
    <submittedName>
        <fullName evidence="3">Uncharacterized protein</fullName>
    </submittedName>
</protein>
<proteinExistence type="predicted"/>
<dbReference type="EMBL" id="JACOOS010000017">
    <property type="protein sequence ID" value="MBC5678479.1"/>
    <property type="molecule type" value="Genomic_DNA"/>
</dbReference>
<evidence type="ECO:0000313" key="3">
    <source>
        <dbReference type="EMBL" id="MBC5678479.1"/>
    </source>
</evidence>
<evidence type="ECO:0000256" key="2">
    <source>
        <dbReference type="SAM" id="MobiDB-lite"/>
    </source>
</evidence>
<sequence>MPKTKLEKIAGIEEEIRQLENKRKQLVQEQKAQARKDWRKHLCRRRLSGGGMTAASRRNRKRRKSGLHTTENGKRNGGRNTEPASRRSKKNIVEMCITGYCVMDNSVHRTWKS</sequence>
<feature type="coiled-coil region" evidence="1">
    <location>
        <begin position="9"/>
        <end position="36"/>
    </location>
</feature>
<dbReference type="Proteomes" id="UP000635828">
    <property type="component" value="Unassembled WGS sequence"/>
</dbReference>
<gene>
    <name evidence="3" type="ORF">H8S22_13010</name>
</gene>
<accession>A0ABR7FTE6</accession>
<reference evidence="3 4" key="1">
    <citation type="submission" date="2020-08" db="EMBL/GenBank/DDBJ databases">
        <title>Genome public.</title>
        <authorList>
            <person name="Liu C."/>
            <person name="Sun Q."/>
        </authorList>
    </citation>
    <scope>NUCLEOTIDE SEQUENCE [LARGE SCALE GENOMIC DNA]</scope>
    <source>
        <strain evidence="3 4">NSJ-7</strain>
    </source>
</reference>